<dbReference type="InterPro" id="IPR020845">
    <property type="entry name" value="AMP-binding_CS"/>
</dbReference>
<dbReference type="PANTHER" id="PTHR43605">
    <property type="entry name" value="ACYL-COENZYME A SYNTHETASE"/>
    <property type="match status" value="1"/>
</dbReference>
<dbReference type="GO" id="GO:0016405">
    <property type="term" value="F:CoA-ligase activity"/>
    <property type="evidence" value="ECO:0007669"/>
    <property type="project" value="UniProtKB-ARBA"/>
</dbReference>
<comment type="caution">
    <text evidence="7">The sequence shown here is derived from an EMBL/GenBank/DDBJ whole genome shotgun (WGS) entry which is preliminary data.</text>
</comment>
<protein>
    <submittedName>
        <fullName evidence="7">AMP-dependent synthetase</fullName>
    </submittedName>
</protein>
<dbReference type="GO" id="GO:0015645">
    <property type="term" value="F:fatty acid ligase activity"/>
    <property type="evidence" value="ECO:0007669"/>
    <property type="project" value="TreeGrafter"/>
</dbReference>
<sequence length="544" mass="58952">MLQPADSYDALYRGFRWSIPERFNIGVAVSDRWAAREPDRVALLEFRGEGEPGLLTYGDLSARSNALAGAMRRLGVGRGDRVALLLPQSFETAIAHVAIYKLGAIAVPLALLFGVEALEYRLQTAGVKAVVTNQAGNAKLGAIRGRLPDLELVVSIDGEGGGALGFHRLVADHPAVFDAVDTGPDDPAMMIFTSGTTGPPKGALHGHRVLLGHLPGVQFHHEFLPQPGDRLWTPADWAWAGGLLNVLLPGLYFGVPVVSGRFEKFDPEAALGLVEKMGVRNAFIPPTALRMLKSVSGIRKRFRLDLRTVGSAGEALGRETYEWARDEFGLTVNEFYGQTECNIVLSSCAALGVSRGGAIGKPVPGHYVAVIDAEGRPVPPGTVGQIAVRRPDPVMFLGYWQNDKATREKFIGDWMTTGDQGIADGDGYVQFFGRDDDVITSAGFRIGPGEIEDCLTGHPAIALAAAVGKPDPLRTEIVKAYVVLRDGFSPSEALAVEIRDWVRVRLSAHEYPREVEFVDSMPLTTTGKVIRRIFRDRARREAED</sequence>
<gene>
    <name evidence="7" type="ORF">C7I84_28350</name>
</gene>
<dbReference type="InterPro" id="IPR045851">
    <property type="entry name" value="AMP-bd_C_sf"/>
</dbReference>
<evidence type="ECO:0000256" key="1">
    <source>
        <dbReference type="ARBA" id="ARBA00006432"/>
    </source>
</evidence>
<dbReference type="PANTHER" id="PTHR43605:SF10">
    <property type="entry name" value="ACYL-COA SYNTHETASE MEDIUM CHAIN FAMILY MEMBER 3"/>
    <property type="match status" value="1"/>
</dbReference>
<dbReference type="GO" id="GO:0004321">
    <property type="term" value="F:fatty-acyl-CoA synthase activity"/>
    <property type="evidence" value="ECO:0007669"/>
    <property type="project" value="TreeGrafter"/>
</dbReference>
<evidence type="ECO:0000256" key="4">
    <source>
        <dbReference type="ARBA" id="ARBA00022840"/>
    </source>
</evidence>
<evidence type="ECO:0000259" key="5">
    <source>
        <dbReference type="Pfam" id="PF00501"/>
    </source>
</evidence>
<keyword evidence="2" id="KW-0436">Ligase</keyword>
<dbReference type="InterPro" id="IPR000873">
    <property type="entry name" value="AMP-dep_synth/lig_dom"/>
</dbReference>
<dbReference type="Pfam" id="PF13193">
    <property type="entry name" value="AMP-binding_C"/>
    <property type="match status" value="1"/>
</dbReference>
<comment type="similarity">
    <text evidence="1">Belongs to the ATP-dependent AMP-binding enzyme family.</text>
</comment>
<dbReference type="InterPro" id="IPR051087">
    <property type="entry name" value="Mitochondrial_ACSM"/>
</dbReference>
<dbReference type="SUPFAM" id="SSF56801">
    <property type="entry name" value="Acetyl-CoA synthetase-like"/>
    <property type="match status" value="1"/>
</dbReference>
<dbReference type="OrthoDB" id="9803968at2"/>
<evidence type="ECO:0000256" key="3">
    <source>
        <dbReference type="ARBA" id="ARBA00022741"/>
    </source>
</evidence>
<feature type="domain" description="AMP-dependent synthetase/ligase" evidence="5">
    <location>
        <begin position="31"/>
        <end position="400"/>
    </location>
</feature>
<keyword evidence="4" id="KW-0067">ATP-binding</keyword>
<feature type="domain" description="AMP-binding enzyme C-terminal" evidence="6">
    <location>
        <begin position="450"/>
        <end position="528"/>
    </location>
</feature>
<evidence type="ECO:0000313" key="7">
    <source>
        <dbReference type="EMBL" id="PSJ50527.1"/>
    </source>
</evidence>
<evidence type="ECO:0000313" key="8">
    <source>
        <dbReference type="Proteomes" id="UP000241229"/>
    </source>
</evidence>
<dbReference type="Gene3D" id="3.40.50.12780">
    <property type="entry name" value="N-terminal domain of ligase-like"/>
    <property type="match status" value="1"/>
</dbReference>
<dbReference type="InterPro" id="IPR042099">
    <property type="entry name" value="ANL_N_sf"/>
</dbReference>
<dbReference type="GO" id="GO:0006637">
    <property type="term" value="P:acyl-CoA metabolic process"/>
    <property type="evidence" value="ECO:0007669"/>
    <property type="project" value="TreeGrafter"/>
</dbReference>
<keyword evidence="3" id="KW-0547">Nucleotide-binding</keyword>
<dbReference type="Proteomes" id="UP000241229">
    <property type="component" value="Unassembled WGS sequence"/>
</dbReference>
<dbReference type="Gene3D" id="3.30.300.30">
    <property type="match status" value="1"/>
</dbReference>
<name>A0A2P7RJZ3_9HYPH</name>
<dbReference type="GO" id="GO:0006633">
    <property type="term" value="P:fatty acid biosynthetic process"/>
    <property type="evidence" value="ECO:0007669"/>
    <property type="project" value="TreeGrafter"/>
</dbReference>
<dbReference type="InterPro" id="IPR025110">
    <property type="entry name" value="AMP-bd_C"/>
</dbReference>
<evidence type="ECO:0000259" key="6">
    <source>
        <dbReference type="Pfam" id="PF13193"/>
    </source>
</evidence>
<keyword evidence="8" id="KW-1185">Reference proteome</keyword>
<reference evidence="7 8" key="1">
    <citation type="submission" date="2018-03" db="EMBL/GenBank/DDBJ databases">
        <title>The draft genome of Mesorhizobium sp. 6GN-30.</title>
        <authorList>
            <person name="Liu L."/>
            <person name="Li L."/>
            <person name="Wang T."/>
            <person name="Zhang X."/>
            <person name="Liang L."/>
        </authorList>
    </citation>
    <scope>NUCLEOTIDE SEQUENCE [LARGE SCALE GENOMIC DNA]</scope>
    <source>
        <strain evidence="7 8">6GN30</strain>
    </source>
</reference>
<evidence type="ECO:0000256" key="2">
    <source>
        <dbReference type="ARBA" id="ARBA00022598"/>
    </source>
</evidence>
<dbReference type="RefSeq" id="WP_106775567.1">
    <property type="nucleotide sequence ID" value="NZ_PXYK01000049.1"/>
</dbReference>
<dbReference type="PROSITE" id="PS00455">
    <property type="entry name" value="AMP_BINDING"/>
    <property type="match status" value="1"/>
</dbReference>
<dbReference type="EMBL" id="PXYK01000049">
    <property type="protein sequence ID" value="PSJ50527.1"/>
    <property type="molecule type" value="Genomic_DNA"/>
</dbReference>
<accession>A0A2P7RJZ3</accession>
<organism evidence="7 8">
    <name type="scientific">Kumtagia ephedrae</name>
    <dbReference type="NCBI Taxonomy" id="2116701"/>
    <lineage>
        <taxon>Bacteria</taxon>
        <taxon>Pseudomonadati</taxon>
        <taxon>Pseudomonadota</taxon>
        <taxon>Alphaproteobacteria</taxon>
        <taxon>Hyphomicrobiales</taxon>
        <taxon>Phyllobacteriaceae</taxon>
        <taxon>Kumtagia</taxon>
    </lineage>
</organism>
<dbReference type="AlphaFoldDB" id="A0A2P7RJZ3"/>
<dbReference type="GO" id="GO:0005524">
    <property type="term" value="F:ATP binding"/>
    <property type="evidence" value="ECO:0007669"/>
    <property type="project" value="UniProtKB-KW"/>
</dbReference>
<proteinExistence type="inferred from homology"/>
<dbReference type="Pfam" id="PF00501">
    <property type="entry name" value="AMP-binding"/>
    <property type="match status" value="1"/>
</dbReference>